<protein>
    <recommendedName>
        <fullName evidence="3">DUF4123 domain-containing protein</fullName>
    </recommendedName>
</protein>
<reference evidence="1 2" key="1">
    <citation type="submission" date="2018-07" db="EMBL/GenBank/DDBJ databases">
        <title>Genomic Encyclopedia of Type Strains, Phase III (KMG-III): the genomes of soil and plant-associated and newly described type strains.</title>
        <authorList>
            <person name="Whitman W."/>
        </authorList>
    </citation>
    <scope>NUCLEOTIDE SEQUENCE [LARGE SCALE GENOMIC DNA]</scope>
    <source>
        <strain evidence="1 2">CECT 8525</strain>
    </source>
</reference>
<dbReference type="RefSeq" id="WP_220269888.1">
    <property type="nucleotide sequence ID" value="NZ_QPJL01000051.1"/>
</dbReference>
<gene>
    <name evidence="1" type="ORF">DFP89_15110</name>
</gene>
<evidence type="ECO:0000313" key="2">
    <source>
        <dbReference type="Proteomes" id="UP000253345"/>
    </source>
</evidence>
<comment type="caution">
    <text evidence="1">The sequence shown here is derived from an EMBL/GenBank/DDBJ whole genome shotgun (WGS) entry which is preliminary data.</text>
</comment>
<accession>A0A368YCL9</accession>
<sequence length="213" mass="25057">PGIYVRAHGTLDDMWRHFRKFTRVQDESGKWFFFAFWSSPISTKLFLRSDEKAIQAFIRPLFLMHGRALTIVTASRQAIATVQAISPLKIEKRWILTQPVWEFMRQLRREQQFDEIIGITWRHTGPHVTITEATMTSRLRDKRDQWFKIGFWRRDHLAKLCTWETMLGPNFLESYGNGEVSRAAHAAQSDHELIQRIENFLDGQAVRKVDAVI</sequence>
<dbReference type="EMBL" id="QPJL01000051">
    <property type="protein sequence ID" value="RCW77962.1"/>
    <property type="molecule type" value="Genomic_DNA"/>
</dbReference>
<dbReference type="Proteomes" id="UP000253345">
    <property type="component" value="Unassembled WGS sequence"/>
</dbReference>
<feature type="non-terminal residue" evidence="1">
    <location>
        <position position="1"/>
    </location>
</feature>
<keyword evidence="2" id="KW-1185">Reference proteome</keyword>
<evidence type="ECO:0008006" key="3">
    <source>
        <dbReference type="Google" id="ProtNLM"/>
    </source>
</evidence>
<dbReference type="AlphaFoldDB" id="A0A368YCL9"/>
<evidence type="ECO:0000313" key="1">
    <source>
        <dbReference type="EMBL" id="RCW77962.1"/>
    </source>
</evidence>
<proteinExistence type="predicted"/>
<name>A0A368YCL9_9RHOB</name>
<organism evidence="1 2">
    <name type="scientific">Paracoccus lutimaris</name>
    <dbReference type="NCBI Taxonomy" id="1490030"/>
    <lineage>
        <taxon>Bacteria</taxon>
        <taxon>Pseudomonadati</taxon>
        <taxon>Pseudomonadota</taxon>
        <taxon>Alphaproteobacteria</taxon>
        <taxon>Rhodobacterales</taxon>
        <taxon>Paracoccaceae</taxon>
        <taxon>Paracoccus</taxon>
    </lineage>
</organism>